<feature type="non-terminal residue" evidence="1">
    <location>
        <position position="105"/>
    </location>
</feature>
<accession>A0A7J6SHF3</accession>
<evidence type="ECO:0000313" key="1">
    <source>
        <dbReference type="EMBL" id="KAF4732125.1"/>
    </source>
</evidence>
<proteinExistence type="predicted"/>
<reference evidence="1 2" key="1">
    <citation type="submission" date="2020-04" db="EMBL/GenBank/DDBJ databases">
        <title>Perkinsus olseni comparative genomics.</title>
        <authorList>
            <person name="Bogema D.R."/>
        </authorList>
    </citation>
    <scope>NUCLEOTIDE SEQUENCE [LARGE SCALE GENOMIC DNA]</scope>
    <source>
        <strain evidence="1">ATCC PRA-205</strain>
    </source>
</reference>
<feature type="non-terminal residue" evidence="1">
    <location>
        <position position="1"/>
    </location>
</feature>
<name>A0A7J6SHF3_PEROL</name>
<comment type="caution">
    <text evidence="1">The sequence shown here is derived from an EMBL/GenBank/DDBJ whole genome shotgun (WGS) entry which is preliminary data.</text>
</comment>
<dbReference type="Proteomes" id="UP000574390">
    <property type="component" value="Unassembled WGS sequence"/>
</dbReference>
<dbReference type="EMBL" id="JABANM010014786">
    <property type="protein sequence ID" value="KAF4732125.1"/>
    <property type="molecule type" value="Genomic_DNA"/>
</dbReference>
<evidence type="ECO:0000313" key="2">
    <source>
        <dbReference type="Proteomes" id="UP000574390"/>
    </source>
</evidence>
<organism evidence="1 2">
    <name type="scientific">Perkinsus olseni</name>
    <name type="common">Perkinsus atlanticus</name>
    <dbReference type="NCBI Taxonomy" id="32597"/>
    <lineage>
        <taxon>Eukaryota</taxon>
        <taxon>Sar</taxon>
        <taxon>Alveolata</taxon>
        <taxon>Perkinsozoa</taxon>
        <taxon>Perkinsea</taxon>
        <taxon>Perkinsida</taxon>
        <taxon>Perkinsidae</taxon>
        <taxon>Perkinsus</taxon>
    </lineage>
</organism>
<gene>
    <name evidence="1" type="ORF">FOZ62_022265</name>
</gene>
<protein>
    <submittedName>
        <fullName evidence="1">Uncharacterized protein</fullName>
    </submittedName>
</protein>
<sequence length="105" mass="11786">TMVSRGQTERALEQLYRYDATKERDDLIYEFGPILFRLHPQQLVEYLMAAPSSGVGGWQTVDPRRLLPAFRGALSAGEHSEARRASATEYLTHCCCSPGGNRLSR</sequence>
<dbReference type="AlphaFoldDB" id="A0A7J6SHF3"/>